<protein>
    <submittedName>
        <fullName evidence="1">DUF1698 domain-containing protein</fullName>
    </submittedName>
</protein>
<dbReference type="Gene3D" id="3.40.50.720">
    <property type="entry name" value="NAD(P)-binding Rossmann-like Domain"/>
    <property type="match status" value="1"/>
</dbReference>
<proteinExistence type="predicted"/>
<sequence>MVPGVLTWAALLATLAPTGGAIMERVVVWGTGGAAREFLAGLDGRRFRVVAFVETGARPGASFSGCGVLPPEAMPGLEYEHLVIASAYFDQIAATPGQAAPGGGRTWCVKRQAAGIKRQFASPEEVPPGLTEELAATLDQARWFHRLEILPGVFTPGHVPLLPELIDYPGLVEFSGRRVLDIGAWDGVYSFEAWRRGARVTALDIQDPARSGFGIARRFLGADVAHVLGSVEDLSRGTHGEFDMVLFFGVYYHLFNPLRAFFNINSVLPVGGLMLFEGAVLDLAWNFDDAFQDRKALIESFADMPLTLFCNGEYGNNRDWSTWFVPNGRCLRDWLETAGFAVERYGVLEANSRGYGVARKVREVAVEHEVL</sequence>
<dbReference type="Gene3D" id="3.40.50.150">
    <property type="entry name" value="Vaccinia Virus protein VP39"/>
    <property type="match status" value="1"/>
</dbReference>
<gene>
    <name evidence="1" type="ORF">ENR59_04140</name>
</gene>
<dbReference type="EMBL" id="DSRP01000285">
    <property type="protein sequence ID" value="HGG92123.1"/>
    <property type="molecule type" value="Genomic_DNA"/>
</dbReference>
<dbReference type="SUPFAM" id="SSF53335">
    <property type="entry name" value="S-adenosyl-L-methionine-dependent methyltransferases"/>
    <property type="match status" value="2"/>
</dbReference>
<name>A0A7C4AGF0_9BACT</name>
<dbReference type="InterPro" id="IPR029063">
    <property type="entry name" value="SAM-dependent_MTases_sf"/>
</dbReference>
<evidence type="ECO:0000313" key="1">
    <source>
        <dbReference type="EMBL" id="HGG92123.1"/>
    </source>
</evidence>
<dbReference type="CDD" id="cd02440">
    <property type="entry name" value="AdoMet_MTases"/>
    <property type="match status" value="1"/>
</dbReference>
<dbReference type="Pfam" id="PF13489">
    <property type="entry name" value="Methyltransf_23"/>
    <property type="match status" value="1"/>
</dbReference>
<organism evidence="1">
    <name type="scientific">Fundidesulfovibrio putealis</name>
    <dbReference type="NCBI Taxonomy" id="270496"/>
    <lineage>
        <taxon>Bacteria</taxon>
        <taxon>Pseudomonadati</taxon>
        <taxon>Thermodesulfobacteriota</taxon>
        <taxon>Desulfovibrionia</taxon>
        <taxon>Desulfovibrionales</taxon>
        <taxon>Desulfovibrionaceae</taxon>
        <taxon>Fundidesulfovibrio</taxon>
    </lineage>
</organism>
<dbReference type="AlphaFoldDB" id="A0A7C4AGF0"/>
<reference evidence="1" key="1">
    <citation type="journal article" date="2020" name="mSystems">
        <title>Genome- and Community-Level Interaction Insights into Carbon Utilization and Element Cycling Functions of Hydrothermarchaeota in Hydrothermal Sediment.</title>
        <authorList>
            <person name="Zhou Z."/>
            <person name="Liu Y."/>
            <person name="Xu W."/>
            <person name="Pan J."/>
            <person name="Luo Z.H."/>
            <person name="Li M."/>
        </authorList>
    </citation>
    <scope>NUCLEOTIDE SEQUENCE [LARGE SCALE GENOMIC DNA]</scope>
    <source>
        <strain evidence="1">SpSt-413</strain>
    </source>
</reference>
<comment type="caution">
    <text evidence="1">The sequence shown here is derived from an EMBL/GenBank/DDBJ whole genome shotgun (WGS) entry which is preliminary data.</text>
</comment>
<accession>A0A7C4AGF0</accession>